<comment type="subunit">
    <text evidence="17">Homotrimer.</text>
</comment>
<evidence type="ECO:0000256" key="2">
    <source>
        <dbReference type="ARBA" id="ARBA00007947"/>
    </source>
</evidence>
<keyword evidence="3 17" id="KW-0963">Cytoplasm</keyword>
<evidence type="ECO:0000256" key="6">
    <source>
        <dbReference type="ARBA" id="ARBA00022723"/>
    </source>
</evidence>
<dbReference type="InterPro" id="IPR038009">
    <property type="entry name" value="GlmU_C_LbH"/>
</dbReference>
<feature type="region of interest" description="Disordered" evidence="18">
    <location>
        <begin position="469"/>
        <end position="500"/>
    </location>
</feature>
<comment type="function">
    <text evidence="16 17">Catalyzes the last two sequential reactions in the de novo biosynthetic pathway for UDP-N-acetylglucosamine (UDP-GlcNAc). The C-terminal domain catalyzes the transfer of acetyl group from acetyl coenzyme A to glucosamine-1-phosphate (GlcN-1-P) to produce N-acetylglucosamine-1-phosphate (GlcNAc-1-P), which is converted into UDP-GlcNAc by the transfer of uridine 5-monophosphate (from uridine 5-triphosphate), a reaction catalyzed by the N-terminal domain.</text>
</comment>
<comment type="catalytic activity">
    <reaction evidence="15 17">
        <text>N-acetyl-alpha-D-glucosamine 1-phosphate + UTP + H(+) = UDP-N-acetyl-alpha-D-glucosamine + diphosphate</text>
        <dbReference type="Rhea" id="RHEA:13509"/>
        <dbReference type="ChEBI" id="CHEBI:15378"/>
        <dbReference type="ChEBI" id="CHEBI:33019"/>
        <dbReference type="ChEBI" id="CHEBI:46398"/>
        <dbReference type="ChEBI" id="CHEBI:57705"/>
        <dbReference type="ChEBI" id="CHEBI:57776"/>
        <dbReference type="EC" id="2.7.7.23"/>
    </reaction>
</comment>
<keyword evidence="6 17" id="KW-0479">Metal-binding</keyword>
<reference evidence="21" key="1">
    <citation type="journal article" date="2019" name="Int. J. Syst. Evol. Microbiol.">
        <title>The Global Catalogue of Microorganisms (GCM) 10K type strain sequencing project: providing services to taxonomists for standard genome sequencing and annotation.</title>
        <authorList>
            <consortium name="The Broad Institute Genomics Platform"/>
            <consortium name="The Broad Institute Genome Sequencing Center for Infectious Disease"/>
            <person name="Wu L."/>
            <person name="Ma J."/>
        </authorList>
    </citation>
    <scope>NUCLEOTIDE SEQUENCE [LARGE SCALE GENOMIC DNA]</scope>
    <source>
        <strain evidence="21">CGMCC 1.15480</strain>
    </source>
</reference>
<evidence type="ECO:0000256" key="8">
    <source>
        <dbReference type="ARBA" id="ARBA00022842"/>
    </source>
</evidence>
<feature type="binding site" evidence="17">
    <location>
        <position position="392"/>
    </location>
    <ligand>
        <name>acetyl-CoA</name>
        <dbReference type="ChEBI" id="CHEBI:57288"/>
    </ligand>
</feature>
<comment type="pathway">
    <text evidence="17">Bacterial outer membrane biogenesis; LPS lipid A biosynthesis.</text>
</comment>
<dbReference type="Gene3D" id="3.90.550.10">
    <property type="entry name" value="Spore Coat Polysaccharide Biosynthesis Protein SpsA, Chain A"/>
    <property type="match status" value="1"/>
</dbReference>
<dbReference type="InterPro" id="IPR029044">
    <property type="entry name" value="Nucleotide-diphossugar_trans"/>
</dbReference>
<gene>
    <name evidence="17 20" type="primary">glmU</name>
    <name evidence="20" type="ORF">GCM10011512_28570</name>
</gene>
<dbReference type="InterPro" id="IPR005882">
    <property type="entry name" value="Bifunctional_GlmU"/>
</dbReference>
<dbReference type="InterPro" id="IPR050065">
    <property type="entry name" value="GlmU-like"/>
</dbReference>
<keyword evidence="7 17" id="KW-0677">Repeat</keyword>
<dbReference type="RefSeq" id="WP_188669105.1">
    <property type="nucleotide sequence ID" value="NZ_BMJI01000028.1"/>
</dbReference>
<comment type="pathway">
    <text evidence="17">Nucleotide-sugar biosynthesis; UDP-N-acetyl-alpha-D-glucosamine biosynthesis; N-acetyl-alpha-D-glucosamine 1-phosphate from alpha-D-glucosamine 6-phosphate (route II): step 2/2.</text>
</comment>
<dbReference type="InterPro" id="IPR011004">
    <property type="entry name" value="Trimer_LpxA-like_sf"/>
</dbReference>
<dbReference type="CDD" id="cd03353">
    <property type="entry name" value="LbH_GlmU_C"/>
    <property type="match status" value="1"/>
</dbReference>
<keyword evidence="12 17" id="KW-0012">Acyltransferase</keyword>
<evidence type="ECO:0000256" key="11">
    <source>
        <dbReference type="ARBA" id="ARBA00023268"/>
    </source>
</evidence>
<feature type="binding site" evidence="17">
    <location>
        <begin position="92"/>
        <end position="93"/>
    </location>
    <ligand>
        <name>UDP-N-acetyl-alpha-D-glucosamine</name>
        <dbReference type="ChEBI" id="CHEBI:57705"/>
    </ligand>
</feature>
<keyword evidence="4 17" id="KW-0808">Transferase</keyword>
<feature type="region of interest" description="Linker" evidence="17">
    <location>
        <begin position="243"/>
        <end position="263"/>
    </location>
</feature>
<feature type="active site" description="Proton acceptor" evidence="17">
    <location>
        <position position="375"/>
    </location>
</feature>
<dbReference type="PANTHER" id="PTHR43584">
    <property type="entry name" value="NUCLEOTIDYL TRANSFERASE"/>
    <property type="match status" value="1"/>
</dbReference>
<feature type="domain" description="MobA-like NTP transferase" evidence="19">
    <location>
        <begin position="17"/>
        <end position="142"/>
    </location>
</feature>
<feature type="region of interest" description="Pyrophosphorylase" evidence="17">
    <location>
        <begin position="1"/>
        <end position="242"/>
    </location>
</feature>
<feature type="binding site" evidence="17">
    <location>
        <position position="363"/>
    </location>
    <ligand>
        <name>UDP-N-acetyl-alpha-D-glucosamine</name>
        <dbReference type="ChEBI" id="CHEBI:57705"/>
    </ligand>
</feature>
<dbReference type="EC" id="2.7.7.23" evidence="17"/>
<keyword evidence="10 17" id="KW-0573">Peptidoglycan synthesis</keyword>
<dbReference type="SUPFAM" id="SSF53448">
    <property type="entry name" value="Nucleotide-diphospho-sugar transferases"/>
    <property type="match status" value="1"/>
</dbReference>
<evidence type="ECO:0000313" key="20">
    <source>
        <dbReference type="EMBL" id="GGC99976.1"/>
    </source>
</evidence>
<comment type="caution">
    <text evidence="17">Lacks conserved residue(s) required for the propagation of feature annotation.</text>
</comment>
<feature type="binding site" evidence="17">
    <location>
        <begin position="20"/>
        <end position="23"/>
    </location>
    <ligand>
        <name>UDP-N-acetyl-alpha-D-glucosamine</name>
        <dbReference type="ChEBI" id="CHEBI:57705"/>
    </ligand>
</feature>
<evidence type="ECO:0000256" key="13">
    <source>
        <dbReference type="ARBA" id="ARBA00023316"/>
    </source>
</evidence>
<dbReference type="SUPFAM" id="SSF51161">
    <property type="entry name" value="Trimeric LpxA-like enzymes"/>
    <property type="match status" value="1"/>
</dbReference>
<keyword evidence="9 17" id="KW-0133">Cell shape</keyword>
<keyword evidence="21" id="KW-1185">Reference proteome</keyword>
<keyword evidence="5 17" id="KW-0548">Nucleotidyltransferase</keyword>
<feature type="binding site" evidence="17">
    <location>
        <position position="117"/>
    </location>
    <ligand>
        <name>Mg(2+)</name>
        <dbReference type="ChEBI" id="CHEBI:18420"/>
    </ligand>
</feature>
<comment type="subcellular location">
    <subcellularLocation>
        <location evidence="17">Cytoplasm</location>
    </subcellularLocation>
</comment>
<evidence type="ECO:0000256" key="10">
    <source>
        <dbReference type="ARBA" id="ARBA00022984"/>
    </source>
</evidence>
<comment type="cofactor">
    <cofactor evidence="17">
        <name>Mg(2+)</name>
        <dbReference type="ChEBI" id="CHEBI:18420"/>
    </cofactor>
    <text evidence="17">Binds 1 Mg(2+) ion per subunit.</text>
</comment>
<dbReference type="NCBIfam" id="TIGR01173">
    <property type="entry name" value="glmU"/>
    <property type="match status" value="1"/>
</dbReference>
<comment type="similarity">
    <text evidence="2 17">In the N-terminal section; belongs to the N-acetylglucosamine-1-phosphate uridyltransferase family.</text>
</comment>
<name>A0ABQ1PN57_9MICC</name>
<evidence type="ECO:0000256" key="4">
    <source>
        <dbReference type="ARBA" id="ARBA00022679"/>
    </source>
</evidence>
<feature type="region of interest" description="N-acetyltransferase" evidence="17">
    <location>
        <begin position="264"/>
        <end position="500"/>
    </location>
</feature>
<dbReference type="EMBL" id="BMJI01000028">
    <property type="protein sequence ID" value="GGC99976.1"/>
    <property type="molecule type" value="Genomic_DNA"/>
</dbReference>
<evidence type="ECO:0000256" key="5">
    <source>
        <dbReference type="ARBA" id="ARBA00022695"/>
    </source>
</evidence>
<keyword evidence="11 17" id="KW-0511">Multifunctional enzyme</keyword>
<dbReference type="PANTHER" id="PTHR43584:SF3">
    <property type="entry name" value="BIFUNCTIONAL PROTEIN GLMU"/>
    <property type="match status" value="1"/>
</dbReference>
<comment type="similarity">
    <text evidence="1 17">In the C-terminal section; belongs to the transferase hexapeptide repeat family.</text>
</comment>
<dbReference type="InterPro" id="IPR025877">
    <property type="entry name" value="MobA-like_NTP_Trfase"/>
</dbReference>
<feature type="binding site" evidence="17">
    <location>
        <position position="345"/>
    </location>
    <ligand>
        <name>UDP-N-acetyl-alpha-D-glucosamine</name>
        <dbReference type="ChEBI" id="CHEBI:57705"/>
    </ligand>
</feature>
<feature type="binding site" evidence="17">
    <location>
        <position position="240"/>
    </location>
    <ligand>
        <name>UDP-N-acetyl-alpha-D-glucosamine</name>
        <dbReference type="ChEBI" id="CHEBI:57705"/>
    </ligand>
</feature>
<dbReference type="HAMAP" id="MF_01631">
    <property type="entry name" value="GlmU"/>
    <property type="match status" value="1"/>
</dbReference>
<feature type="binding site" evidence="17">
    <location>
        <position position="240"/>
    </location>
    <ligand>
        <name>Mg(2+)</name>
        <dbReference type="ChEBI" id="CHEBI:18420"/>
    </ligand>
</feature>
<evidence type="ECO:0000259" key="19">
    <source>
        <dbReference type="Pfam" id="PF12804"/>
    </source>
</evidence>
<feature type="binding site" evidence="17">
    <location>
        <position position="34"/>
    </location>
    <ligand>
        <name>UDP-N-acetyl-alpha-D-glucosamine</name>
        <dbReference type="ChEBI" id="CHEBI:57705"/>
    </ligand>
</feature>
<protein>
    <recommendedName>
        <fullName evidence="17">Bifunctional protein GlmU</fullName>
    </recommendedName>
    <domain>
        <recommendedName>
            <fullName evidence="17">UDP-N-acetylglucosamine pyrophosphorylase</fullName>
            <ecNumber evidence="17">2.7.7.23</ecNumber>
        </recommendedName>
        <alternativeName>
            <fullName evidence="17">N-acetylglucosamine-1-phosphate uridyltransferase</fullName>
        </alternativeName>
    </domain>
    <domain>
        <recommendedName>
            <fullName evidence="17">Glucosamine-1-phosphate N-acetyltransferase</fullName>
            <ecNumber evidence="17">2.3.1.157</ecNumber>
        </recommendedName>
    </domain>
</protein>
<evidence type="ECO:0000256" key="7">
    <source>
        <dbReference type="ARBA" id="ARBA00022737"/>
    </source>
</evidence>
<feature type="binding site" evidence="17">
    <location>
        <position position="152"/>
    </location>
    <ligand>
        <name>UDP-N-acetyl-alpha-D-glucosamine</name>
        <dbReference type="ChEBI" id="CHEBI:57705"/>
    </ligand>
</feature>
<keyword evidence="8 17" id="KW-0460">Magnesium</keyword>
<evidence type="ECO:0000256" key="14">
    <source>
        <dbReference type="ARBA" id="ARBA00048247"/>
    </source>
</evidence>
<keyword evidence="13 17" id="KW-0961">Cell wall biogenesis/degradation</keyword>
<dbReference type="CDD" id="cd02540">
    <property type="entry name" value="GT2_GlmU_N_bac"/>
    <property type="match status" value="1"/>
</dbReference>
<evidence type="ECO:0000256" key="1">
    <source>
        <dbReference type="ARBA" id="ARBA00007707"/>
    </source>
</evidence>
<dbReference type="Proteomes" id="UP000597761">
    <property type="component" value="Unassembled WGS sequence"/>
</dbReference>
<organism evidence="20 21">
    <name type="scientific">Tersicoccus solisilvae</name>
    <dbReference type="NCBI Taxonomy" id="1882339"/>
    <lineage>
        <taxon>Bacteria</taxon>
        <taxon>Bacillati</taxon>
        <taxon>Actinomycetota</taxon>
        <taxon>Actinomycetes</taxon>
        <taxon>Micrococcales</taxon>
        <taxon>Micrococcaceae</taxon>
        <taxon>Tersicoccus</taxon>
    </lineage>
</organism>
<dbReference type="EC" id="2.3.1.157" evidence="17"/>
<feature type="binding site" evidence="17">
    <location>
        <position position="87"/>
    </location>
    <ligand>
        <name>UDP-N-acetyl-alpha-D-glucosamine</name>
        <dbReference type="ChEBI" id="CHEBI:57705"/>
    </ligand>
</feature>
<evidence type="ECO:0000256" key="12">
    <source>
        <dbReference type="ARBA" id="ARBA00023315"/>
    </source>
</evidence>
<feature type="binding site" evidence="17">
    <location>
        <position position="378"/>
    </location>
    <ligand>
        <name>UDP-N-acetyl-alpha-D-glucosamine</name>
        <dbReference type="ChEBI" id="CHEBI:57705"/>
    </ligand>
</feature>
<evidence type="ECO:0000313" key="21">
    <source>
        <dbReference type="Proteomes" id="UP000597761"/>
    </source>
</evidence>
<evidence type="ECO:0000256" key="3">
    <source>
        <dbReference type="ARBA" id="ARBA00022490"/>
    </source>
</evidence>
<proteinExistence type="inferred from homology"/>
<feature type="binding site" evidence="17">
    <location>
        <position position="389"/>
    </location>
    <ligand>
        <name>UDP-N-acetyl-alpha-D-glucosamine</name>
        <dbReference type="ChEBI" id="CHEBI:57705"/>
    </ligand>
</feature>
<feature type="binding site" evidence="17">
    <location>
        <position position="435"/>
    </location>
    <ligand>
        <name>acetyl-CoA</name>
        <dbReference type="ChEBI" id="CHEBI:57288"/>
    </ligand>
</feature>
<dbReference type="NCBIfam" id="NF010932">
    <property type="entry name" value="PRK14352.1"/>
    <property type="match status" value="1"/>
</dbReference>
<feature type="binding site" evidence="17">
    <location>
        <begin position="115"/>
        <end position="117"/>
    </location>
    <ligand>
        <name>UDP-N-acetyl-alpha-D-glucosamine</name>
        <dbReference type="ChEBI" id="CHEBI:57705"/>
    </ligand>
</feature>
<evidence type="ECO:0000256" key="9">
    <source>
        <dbReference type="ARBA" id="ARBA00022960"/>
    </source>
</evidence>
<feature type="binding site" evidence="17">
    <location>
        <position position="417"/>
    </location>
    <ligand>
        <name>acetyl-CoA</name>
        <dbReference type="ChEBI" id="CHEBI:57288"/>
    </ligand>
</feature>
<feature type="binding site" evidence="17">
    <location>
        <begin position="398"/>
        <end position="399"/>
    </location>
    <ligand>
        <name>acetyl-CoA</name>
        <dbReference type="ChEBI" id="CHEBI:57288"/>
    </ligand>
</feature>
<feature type="binding site" evidence="17">
    <location>
        <position position="167"/>
    </location>
    <ligand>
        <name>UDP-N-acetyl-alpha-D-glucosamine</name>
        <dbReference type="ChEBI" id="CHEBI:57705"/>
    </ligand>
</feature>
<evidence type="ECO:0000256" key="18">
    <source>
        <dbReference type="SAM" id="MobiDB-lite"/>
    </source>
</evidence>
<evidence type="ECO:0000256" key="17">
    <source>
        <dbReference type="HAMAP-Rule" id="MF_01631"/>
    </source>
</evidence>
<evidence type="ECO:0000256" key="16">
    <source>
        <dbReference type="ARBA" id="ARBA00049628"/>
    </source>
</evidence>
<dbReference type="Gene3D" id="2.160.10.10">
    <property type="entry name" value="Hexapeptide repeat proteins"/>
    <property type="match status" value="1"/>
</dbReference>
<feature type="binding site" evidence="17">
    <location>
        <position position="182"/>
    </location>
    <ligand>
        <name>UDP-N-acetyl-alpha-D-glucosamine</name>
        <dbReference type="ChEBI" id="CHEBI:57705"/>
    </ligand>
</feature>
<comment type="catalytic activity">
    <reaction evidence="14 17">
        <text>alpha-D-glucosamine 1-phosphate + acetyl-CoA = N-acetyl-alpha-D-glucosamine 1-phosphate + CoA + H(+)</text>
        <dbReference type="Rhea" id="RHEA:13725"/>
        <dbReference type="ChEBI" id="CHEBI:15378"/>
        <dbReference type="ChEBI" id="CHEBI:57287"/>
        <dbReference type="ChEBI" id="CHEBI:57288"/>
        <dbReference type="ChEBI" id="CHEBI:57776"/>
        <dbReference type="ChEBI" id="CHEBI:58516"/>
        <dbReference type="EC" id="2.3.1.157"/>
    </reaction>
</comment>
<accession>A0ABQ1PN57</accession>
<dbReference type="Pfam" id="PF12804">
    <property type="entry name" value="NTP_transf_3"/>
    <property type="match status" value="1"/>
</dbReference>
<comment type="pathway">
    <text evidence="17">Nucleotide-sugar biosynthesis; UDP-N-acetyl-alpha-D-glucosamine biosynthesis; UDP-N-acetyl-alpha-D-glucosamine from N-acetyl-alpha-D-glucosamine 1-phosphate: step 1/1.</text>
</comment>
<comment type="caution">
    <text evidence="20">The sequence shown here is derived from an EMBL/GenBank/DDBJ whole genome shotgun (WGS) entry which is preliminary data.</text>
</comment>
<feature type="compositionally biased region" description="Low complexity" evidence="18">
    <location>
        <begin position="469"/>
        <end position="484"/>
    </location>
</feature>
<sequence length="500" mass="51618">MSSDRQPETGRNRPAAVIVLAAGAGTRMKSSRPKILHEIAGRSLIDHALRAAAGLAPERLAVVVRHQRDAVVEHLAAVAPQALIVDQDEVPGTGRAVEVAMDALGDVEGTVVVTYGDVPLLSTDLLGELVAAQHPGGVTLLTAELEDPGAYGRVLRAADGSVDGIVEYKDATEAQRAVREVNSGIYAFDAALLRRVLPQLSTENAQREKYLTDVIGLARAEGVTVTALTCPDRWQLEGVNDRVQLAALGAELNRRTVEAWMRAGVTVTDPATTWIGQDVELAPDVTVLPGTQLHGRTAVAAGATVGPDTTLTDVVIEAGATVIRTHGSGARIGPGATVGPFAYLRPGTDLGADGKIGTFVETKNAAIGAGSKVPHLSYVGDATIGTNSNIGAASVFVNYDGVHKHHTTIGSDVRMGSDNMYVAPVTVGDGAYSGAGTVIRKDVPAGALAINVAPQRNLDGWVTTNRAGTAAAAAAERASGSGETNDSTTTDRPTAESDPS</sequence>
<evidence type="ECO:0000256" key="15">
    <source>
        <dbReference type="ARBA" id="ARBA00048493"/>
    </source>
</evidence>